<evidence type="ECO:0000313" key="3">
    <source>
        <dbReference type="EMBL" id="KAB4448144.1"/>
    </source>
</evidence>
<evidence type="ECO:0000313" key="4">
    <source>
        <dbReference type="EMBL" id="KAB4486777.1"/>
    </source>
</evidence>
<proteinExistence type="predicted"/>
<evidence type="ECO:0000313" key="2">
    <source>
        <dbReference type="EMBL" id="KAB4315059.1"/>
    </source>
</evidence>
<dbReference type="AlphaFoldDB" id="A0A139JVU3"/>
<dbReference type="Proteomes" id="UP000440614">
    <property type="component" value="Unassembled WGS sequence"/>
</dbReference>
<dbReference type="EMBL" id="QSJP01000001">
    <property type="protein sequence ID" value="RHD91533.1"/>
    <property type="molecule type" value="Genomic_DNA"/>
</dbReference>
<dbReference type="Proteomes" id="UP000283616">
    <property type="component" value="Unassembled WGS sequence"/>
</dbReference>
<dbReference type="Pfam" id="PF16398">
    <property type="entry name" value="DUF5007"/>
    <property type="match status" value="1"/>
</dbReference>
<dbReference type="Proteomes" id="UP000500882">
    <property type="component" value="Chromosome"/>
</dbReference>
<evidence type="ECO:0000313" key="10">
    <source>
        <dbReference type="Proteomes" id="UP000440614"/>
    </source>
</evidence>
<gene>
    <name evidence="1" type="ORF">BatF92_15270</name>
    <name evidence="6" type="ORF">DW011_04720</name>
    <name evidence="5" type="ORF">DW780_00565</name>
    <name evidence="4" type="ORF">GAN91_01795</name>
    <name evidence="3" type="ORF">GAN93_22495</name>
    <name evidence="2" type="ORF">GAO51_03805</name>
</gene>
<dbReference type="EMBL" id="QROV01000004">
    <property type="protein sequence ID" value="RHL62957.1"/>
    <property type="molecule type" value="Genomic_DNA"/>
</dbReference>
<protein>
    <submittedName>
        <fullName evidence="5">DUF5007 domain-containing protein</fullName>
    </submittedName>
</protein>
<evidence type="ECO:0000313" key="12">
    <source>
        <dbReference type="Proteomes" id="UP000500882"/>
    </source>
</evidence>
<dbReference type="InterPro" id="IPR032173">
    <property type="entry name" value="DUF5007"/>
</dbReference>
<dbReference type="Proteomes" id="UP000460317">
    <property type="component" value="Unassembled WGS sequence"/>
</dbReference>
<accession>A0A139JVU3</accession>
<evidence type="ECO:0000313" key="8">
    <source>
        <dbReference type="Proteomes" id="UP000284785"/>
    </source>
</evidence>
<name>A0A139JVU3_BACT4</name>
<evidence type="ECO:0000313" key="5">
    <source>
        <dbReference type="EMBL" id="RHD91533.1"/>
    </source>
</evidence>
<reference evidence="7 8" key="1">
    <citation type="submission" date="2018-08" db="EMBL/GenBank/DDBJ databases">
        <title>A genome reference for cultivated species of the human gut microbiota.</title>
        <authorList>
            <person name="Zou Y."/>
            <person name="Xue W."/>
            <person name="Luo G."/>
        </authorList>
    </citation>
    <scope>NUCLEOTIDE SEQUENCE [LARGE SCALE GENOMIC DNA]</scope>
    <source>
        <strain evidence="6 7">AF37-12</strain>
        <strain evidence="5 8">AM30-26</strain>
    </source>
</reference>
<dbReference type="Proteomes" id="UP000436858">
    <property type="component" value="Unassembled WGS sequence"/>
</dbReference>
<dbReference type="EMBL" id="WCRY01000002">
    <property type="protein sequence ID" value="KAB4486777.1"/>
    <property type="molecule type" value="Genomic_DNA"/>
</dbReference>
<reference evidence="9 10" key="2">
    <citation type="journal article" date="2019" name="Nat. Med.">
        <title>A library of human gut bacterial isolates paired with longitudinal multiomics data enables mechanistic microbiome research.</title>
        <authorList>
            <person name="Poyet M."/>
            <person name="Groussin M."/>
            <person name="Gibbons S.M."/>
            <person name="Avila-Pacheco J."/>
            <person name="Jiang X."/>
            <person name="Kearney S.M."/>
            <person name="Perrotta A.R."/>
            <person name="Berdy B."/>
            <person name="Zhao S."/>
            <person name="Lieberman T.D."/>
            <person name="Swanson P.K."/>
            <person name="Smith M."/>
            <person name="Roesemann S."/>
            <person name="Alexander J.E."/>
            <person name="Rich S.A."/>
            <person name="Livny J."/>
            <person name="Vlamakis H."/>
            <person name="Clish C."/>
            <person name="Bullock K."/>
            <person name="Deik A."/>
            <person name="Scott J."/>
            <person name="Pierce K.A."/>
            <person name="Xavier R.J."/>
            <person name="Alm E.J."/>
        </authorList>
    </citation>
    <scope>NUCLEOTIDE SEQUENCE [LARGE SCALE GENOMIC DNA]</scope>
    <source>
        <strain evidence="4 9">BIOML-A162</strain>
        <strain evidence="3 11">BIOML-A165</strain>
        <strain evidence="2 10">BIOML-A188</strain>
    </source>
</reference>
<dbReference type="EMBL" id="WCSY01000003">
    <property type="protein sequence ID" value="KAB4315059.1"/>
    <property type="molecule type" value="Genomic_DNA"/>
</dbReference>
<dbReference type="PROSITE" id="PS51257">
    <property type="entry name" value="PROKAR_LIPOPROTEIN"/>
    <property type="match status" value="1"/>
</dbReference>
<dbReference type="EMBL" id="AP022660">
    <property type="protein sequence ID" value="BCA49585.1"/>
    <property type="molecule type" value="Genomic_DNA"/>
</dbReference>
<organism evidence="5 8">
    <name type="scientific">Bacteroides thetaiotaomicron</name>
    <dbReference type="NCBI Taxonomy" id="818"/>
    <lineage>
        <taxon>Bacteria</taxon>
        <taxon>Pseudomonadati</taxon>
        <taxon>Bacteroidota</taxon>
        <taxon>Bacteroidia</taxon>
        <taxon>Bacteroidales</taxon>
        <taxon>Bacteroidaceae</taxon>
        <taxon>Bacteroides</taxon>
    </lineage>
</organism>
<dbReference type="Proteomes" id="UP000284785">
    <property type="component" value="Unassembled WGS sequence"/>
</dbReference>
<evidence type="ECO:0000313" key="9">
    <source>
        <dbReference type="Proteomes" id="UP000436858"/>
    </source>
</evidence>
<evidence type="ECO:0000313" key="11">
    <source>
        <dbReference type="Proteomes" id="UP000460317"/>
    </source>
</evidence>
<reference evidence="1 12" key="3">
    <citation type="submission" date="2020-02" db="EMBL/GenBank/DDBJ databases">
        <title>Whole-genome sequencing and comparative analysis of the genomes of Bacteroides thetaiotaomicron and Escherichia coli isolated from a healthy resident in Vietnam.</title>
        <authorList>
            <person name="Mohsin M."/>
            <person name="Tanaka K."/>
            <person name="Kawahara R."/>
            <person name="Kondo S."/>
            <person name="Noguchi H."/>
            <person name="Motooka D."/>
            <person name="Nakamura S."/>
            <person name="Khong D.T."/>
            <person name="Nguyen T.N."/>
            <person name="Tran H.T."/>
            <person name="Yamamoto Y."/>
        </authorList>
    </citation>
    <scope>NUCLEOTIDE SEQUENCE [LARGE SCALE GENOMIC DNA]</scope>
    <source>
        <strain evidence="1 12">F9-2</strain>
    </source>
</reference>
<sequence>MAMNIRSKNIALLFSCVLLSISCVDKYLPDSLDAFDRDVNFTTKLYRPQLGKNTLMSDNFSSGNSTLPLTFEISRIVRADGSPAPELTEYFPVKVWKTPYMGTEKSIEEIEAKREIEYRTLFQVKKHSGEFMMWSNAESSFVQCAPSDGYIFDVLVKNSGGYKTFTDMQLIPVRESDYEPSIYDPETGLVQGQDYVTPNSLTLFQTESGDYMFPEDVHIYFRENQDNDDDVKSLTFRFYGPDYTPISPSSFNQTDWANLIHGFNMEKTDEYVKYDVVYPMPLVEMKSKYTNKDGNRINVNFLYDRITASGYRMTSTMSFEFAIYKEAHWEIIVVFTAGAPLFEDGK</sequence>
<evidence type="ECO:0000313" key="6">
    <source>
        <dbReference type="EMBL" id="RHL62957.1"/>
    </source>
</evidence>
<evidence type="ECO:0000313" key="7">
    <source>
        <dbReference type="Proteomes" id="UP000283616"/>
    </source>
</evidence>
<dbReference type="EMBL" id="WCSB01000032">
    <property type="protein sequence ID" value="KAB4448144.1"/>
    <property type="molecule type" value="Genomic_DNA"/>
</dbReference>
<evidence type="ECO:0000313" key="1">
    <source>
        <dbReference type="EMBL" id="BCA49585.1"/>
    </source>
</evidence>